<evidence type="ECO:0000313" key="2">
    <source>
        <dbReference type="Proteomes" id="UP000239866"/>
    </source>
</evidence>
<dbReference type="EMBL" id="PXNP01000080">
    <property type="protein sequence ID" value="PSF07030.1"/>
    <property type="molecule type" value="Genomic_DNA"/>
</dbReference>
<evidence type="ECO:0000313" key="1">
    <source>
        <dbReference type="EMBL" id="PSF07030.1"/>
    </source>
</evidence>
<dbReference type="Pfam" id="PF14112">
    <property type="entry name" value="DUF4284"/>
    <property type="match status" value="1"/>
</dbReference>
<protein>
    <submittedName>
        <fullName evidence="1">Uncharacterized protein</fullName>
    </submittedName>
</protein>
<sequence length="116" mass="13273">MPTLHLFISKGRFNSEEELDQYIQPEYTEDGDKINSPFMKEVGLSSFEPGCIEATFESEECEIIKLLEGSSYEEQWLNNVSANIQANVAVTVYEPNILSRPDRCSLEYLGSYNYEV</sequence>
<gene>
    <name evidence="1" type="ORF">C7H09_10810</name>
</gene>
<keyword evidence="2" id="KW-1185">Reference proteome</keyword>
<name>A0A2T1KAG2_9GAMM</name>
<accession>A0A2T1KAG2</accession>
<dbReference type="OrthoDB" id="5186916at2"/>
<proteinExistence type="predicted"/>
<organism evidence="1 2">
    <name type="scientific">Marinobacter fuscus</name>
    <dbReference type="NCBI Taxonomy" id="2109942"/>
    <lineage>
        <taxon>Bacteria</taxon>
        <taxon>Pseudomonadati</taxon>
        <taxon>Pseudomonadota</taxon>
        <taxon>Gammaproteobacteria</taxon>
        <taxon>Pseudomonadales</taxon>
        <taxon>Marinobacteraceae</taxon>
        <taxon>Marinobacter</taxon>
    </lineage>
</organism>
<dbReference type="AlphaFoldDB" id="A0A2T1KAG2"/>
<dbReference type="InterPro" id="IPR025560">
    <property type="entry name" value="Imm22"/>
</dbReference>
<comment type="caution">
    <text evidence="1">The sequence shown here is derived from an EMBL/GenBank/DDBJ whole genome shotgun (WGS) entry which is preliminary data.</text>
</comment>
<dbReference type="Proteomes" id="UP000239866">
    <property type="component" value="Unassembled WGS sequence"/>
</dbReference>
<reference evidence="1 2" key="1">
    <citation type="submission" date="2018-03" db="EMBL/GenBank/DDBJ databases">
        <title>Marinobacter brunus sp. nov., a marine bacterium of Gamma-proteobacteria isolated from the surface seawater of the South China Sea.</title>
        <authorList>
            <person name="Cheng H."/>
            <person name="Wu Y.-H."/>
            <person name="Xamxidin M."/>
            <person name="Xu X.-W."/>
        </authorList>
    </citation>
    <scope>NUCLEOTIDE SEQUENCE [LARGE SCALE GENOMIC DNA]</scope>
    <source>
        <strain evidence="1 2">NH169-3</strain>
    </source>
</reference>
<dbReference type="RefSeq" id="WP_106762521.1">
    <property type="nucleotide sequence ID" value="NZ_PXNP01000080.1"/>
</dbReference>